<dbReference type="RefSeq" id="WP_077223980.1">
    <property type="nucleotide sequence ID" value="NZ_KY978631.1"/>
</dbReference>
<feature type="signal peptide" evidence="3">
    <location>
        <begin position="1"/>
        <end position="21"/>
    </location>
</feature>
<evidence type="ECO:0000256" key="2">
    <source>
        <dbReference type="ARBA" id="ARBA00022729"/>
    </source>
</evidence>
<dbReference type="CDD" id="cd06911">
    <property type="entry name" value="VirB9_CagX_TrbG"/>
    <property type="match status" value="1"/>
</dbReference>
<gene>
    <name evidence="4" type="primary">tivB9</name>
</gene>
<reference evidence="4" key="1">
    <citation type="submission" date="2019-05" db="EMBL/GenBank/DDBJ databases">
        <title>Complete sequence of plasmid p447-IMP harbouring the metallo-beta-lactamase gene blaIMP-8.</title>
        <authorList>
            <person name="Zhan Z."/>
            <person name="Feng J."/>
            <person name="Jiang X."/>
            <person name="Liang Q."/>
            <person name="Liang L."/>
            <person name="Yuan M."/>
            <person name="Fang H."/>
            <person name="Li P."/>
            <person name="Zhou D."/>
        </authorList>
    </citation>
    <scope>NUCLEOTIDE SEQUENCE</scope>
    <source>
        <strain evidence="4">447</strain>
        <plasmid evidence="4">p447-IMP</plasmid>
    </source>
</reference>
<dbReference type="Pfam" id="PF03524">
    <property type="entry name" value="CagX"/>
    <property type="match status" value="1"/>
</dbReference>
<keyword evidence="2 3" id="KW-0732">Signal</keyword>
<sequence length="280" mass="31904">MKIRQTALFILLIISAQKSLALDVPIGSTYDSRIKTIMFNSDDVTQIDSVIGVQTHIILDPGETYVTHAFGDSDAWTFSHKENHYFIKPKAENGDTNLTIVTNKRNYNFDVRYHEKAYVKAGKGRRTFDPQFTFQVQFKYPEVEAQKKKVASDAKKREQVFSQLLAKGVNTKYSFNGEKKLTPAYVWDSQGFTYFKFAVGQDIPNIYSVGFDGAEKIEMRHMEGTYKEIVVMHKVSKEWHIRLGKSVAGVYNENDGSTPLITPATGTVSEQYKRVIINEE</sequence>
<protein>
    <submittedName>
        <fullName evidence="4">P-type type IV secretion, outer-membrane component of translocation channel TivB9</fullName>
    </submittedName>
</protein>
<dbReference type="InterPro" id="IPR010258">
    <property type="entry name" value="Conjugal_tfr_TrbG/VirB9/CagX"/>
</dbReference>
<proteinExistence type="inferred from homology"/>
<keyword evidence="4" id="KW-0614">Plasmid</keyword>
<organism evidence="4">
    <name type="scientific">Klebsiella pneumoniae</name>
    <dbReference type="NCBI Taxonomy" id="573"/>
    <lineage>
        <taxon>Bacteria</taxon>
        <taxon>Pseudomonadati</taxon>
        <taxon>Pseudomonadota</taxon>
        <taxon>Gammaproteobacteria</taxon>
        <taxon>Enterobacterales</taxon>
        <taxon>Enterobacteriaceae</taxon>
        <taxon>Klebsiella/Raoultella group</taxon>
        <taxon>Klebsiella</taxon>
        <taxon>Klebsiella pneumoniae complex</taxon>
    </lineage>
</organism>
<geneLocation type="plasmid" evidence="4">
    <name>p447-IMP</name>
</geneLocation>
<accession>A0A223DQC6</accession>
<name>A0A223DQC6_KLEPN</name>
<evidence type="ECO:0000313" key="4">
    <source>
        <dbReference type="EMBL" id="ASS84905.1"/>
    </source>
</evidence>
<feature type="chain" id="PRO_5011285088" evidence="3">
    <location>
        <begin position="22"/>
        <end position="280"/>
    </location>
</feature>
<comment type="similarity">
    <text evidence="1">Belongs to the TrbG/VirB9 family.</text>
</comment>
<dbReference type="Gene3D" id="2.60.40.2500">
    <property type="match status" value="1"/>
</dbReference>
<dbReference type="AlphaFoldDB" id="A0A223DQC6"/>
<dbReference type="InterPro" id="IPR038161">
    <property type="entry name" value="VirB9/CagX/TrbG_C_sf"/>
</dbReference>
<evidence type="ECO:0000256" key="1">
    <source>
        <dbReference type="ARBA" id="ARBA00006135"/>
    </source>
</evidence>
<dbReference type="InterPro" id="IPR033645">
    <property type="entry name" value="VirB9/CagX/TrbG_C"/>
</dbReference>
<evidence type="ECO:0000256" key="3">
    <source>
        <dbReference type="SAM" id="SignalP"/>
    </source>
</evidence>
<dbReference type="EMBL" id="KY978631">
    <property type="protein sequence ID" value="ASS84905.1"/>
    <property type="molecule type" value="Genomic_DNA"/>
</dbReference>